<evidence type="ECO:0000256" key="4">
    <source>
        <dbReference type="ARBA" id="ARBA00023235"/>
    </source>
</evidence>
<keyword evidence="7" id="KW-1185">Reference proteome</keyword>
<reference evidence="6" key="1">
    <citation type="submission" date="2022-08" db="UniProtKB">
        <authorList>
            <consortium name="EnsemblMetazoa"/>
        </authorList>
    </citation>
    <scope>IDENTIFICATION</scope>
    <source>
        <strain evidence="6">Israel</strain>
    </source>
</reference>
<dbReference type="VEuPathDB" id="VectorBase:PPAI010754"/>
<evidence type="ECO:0000256" key="5">
    <source>
        <dbReference type="PROSITE-ProRule" id="PRU00277"/>
    </source>
</evidence>
<comment type="catalytic activity">
    <reaction evidence="1 5">
        <text>[protein]-peptidylproline (omega=180) = [protein]-peptidylproline (omega=0)</text>
        <dbReference type="Rhea" id="RHEA:16237"/>
        <dbReference type="Rhea" id="RHEA-COMP:10747"/>
        <dbReference type="Rhea" id="RHEA-COMP:10748"/>
        <dbReference type="ChEBI" id="CHEBI:83833"/>
        <dbReference type="ChEBI" id="CHEBI:83834"/>
        <dbReference type="EC" id="5.2.1.8"/>
    </reaction>
</comment>
<proteinExistence type="predicted"/>
<dbReference type="Proteomes" id="UP000092462">
    <property type="component" value="Unassembled WGS sequence"/>
</dbReference>
<keyword evidence="4 5" id="KW-0413">Isomerase</keyword>
<dbReference type="InterPro" id="IPR046357">
    <property type="entry name" value="PPIase_dom_sf"/>
</dbReference>
<evidence type="ECO:0000256" key="3">
    <source>
        <dbReference type="ARBA" id="ARBA00023110"/>
    </source>
</evidence>
<evidence type="ECO:0000256" key="1">
    <source>
        <dbReference type="ARBA" id="ARBA00000971"/>
    </source>
</evidence>
<dbReference type="FunFam" id="3.10.50.40:FF:000006">
    <property type="entry name" value="Peptidyl-prolyl cis-trans isomerase"/>
    <property type="match status" value="1"/>
</dbReference>
<evidence type="ECO:0000313" key="7">
    <source>
        <dbReference type="Proteomes" id="UP000092462"/>
    </source>
</evidence>
<protein>
    <recommendedName>
        <fullName evidence="2 5">peptidylprolyl isomerase</fullName>
        <ecNumber evidence="2 5">5.2.1.8</ecNumber>
    </recommendedName>
</protein>
<dbReference type="VEuPathDB" id="VectorBase:PPAPM1_004672"/>
<dbReference type="EMBL" id="AJVK01019102">
    <property type="status" value="NOT_ANNOTATED_CDS"/>
    <property type="molecule type" value="Genomic_DNA"/>
</dbReference>
<dbReference type="FunFam" id="3.10.50.40:FF:000013">
    <property type="entry name" value="Peptidylprolyl isomerase"/>
    <property type="match status" value="1"/>
</dbReference>
<dbReference type="GO" id="GO:0005737">
    <property type="term" value="C:cytoplasm"/>
    <property type="evidence" value="ECO:0007669"/>
    <property type="project" value="TreeGrafter"/>
</dbReference>
<dbReference type="Gene3D" id="3.10.50.40">
    <property type="match status" value="2"/>
</dbReference>
<dbReference type="PROSITE" id="PS50059">
    <property type="entry name" value="FKBP_PPIASE"/>
    <property type="match status" value="2"/>
</dbReference>
<evidence type="ECO:0000313" key="6">
    <source>
        <dbReference type="EnsemblMetazoa" id="PPAI010754-PA"/>
    </source>
</evidence>
<dbReference type="PANTHER" id="PTHR10516">
    <property type="entry name" value="PEPTIDYL-PROLYL CIS-TRANS ISOMERASE"/>
    <property type="match status" value="1"/>
</dbReference>
<evidence type="ECO:0000256" key="2">
    <source>
        <dbReference type="ARBA" id="ARBA00013194"/>
    </source>
</evidence>
<dbReference type="SUPFAM" id="SSF54534">
    <property type="entry name" value="FKBP-like"/>
    <property type="match status" value="2"/>
</dbReference>
<dbReference type="AlphaFoldDB" id="A0A1B0DQG3"/>
<dbReference type="EC" id="5.2.1.8" evidence="2 5"/>
<dbReference type="GO" id="GO:0003755">
    <property type="term" value="F:peptidyl-prolyl cis-trans isomerase activity"/>
    <property type="evidence" value="ECO:0007669"/>
    <property type="project" value="UniProtKB-KW"/>
</dbReference>
<dbReference type="InterPro" id="IPR050689">
    <property type="entry name" value="FKBP-type_PPIase"/>
</dbReference>
<dbReference type="Pfam" id="PF00254">
    <property type="entry name" value="FKBP_C"/>
    <property type="match status" value="2"/>
</dbReference>
<dbReference type="PANTHER" id="PTHR10516:SF443">
    <property type="entry name" value="FK506-BINDING PROTEIN 59-RELATED"/>
    <property type="match status" value="1"/>
</dbReference>
<keyword evidence="3 5" id="KW-0697">Rotamase</keyword>
<sequence length="241" mass="26447">MTDPSVTEELDLSGDGGVKKKILKEGVGDELPSKGCRVSLHYTGTLLDGTQFDSSVERGVPFEFELGRESVIKAFDMGVATMRKGEKCILTCAPEYAYGSAGSGPNIPPNATLQFELEMLSWELEDLSPGHNKGILRAVVKASEKKRTPNEFAHVHVHLVGKHEERVFEDREVKFDLGMGTDFGVVSGVEIALEKFRQYETSRLILKPEFAFGSQGNQEFGIPPNATVEYTPKMVYASAAK</sequence>
<dbReference type="EMBL" id="AJVK01019103">
    <property type="status" value="NOT_ANNOTATED_CDS"/>
    <property type="molecule type" value="Genomic_DNA"/>
</dbReference>
<accession>A0A1B0DQG3</accession>
<name>A0A1B0DQG3_PHLPP</name>
<organism evidence="6 7">
    <name type="scientific">Phlebotomus papatasi</name>
    <name type="common">Sandfly</name>
    <dbReference type="NCBI Taxonomy" id="29031"/>
    <lineage>
        <taxon>Eukaryota</taxon>
        <taxon>Metazoa</taxon>
        <taxon>Ecdysozoa</taxon>
        <taxon>Arthropoda</taxon>
        <taxon>Hexapoda</taxon>
        <taxon>Insecta</taxon>
        <taxon>Pterygota</taxon>
        <taxon>Neoptera</taxon>
        <taxon>Endopterygota</taxon>
        <taxon>Diptera</taxon>
        <taxon>Nematocera</taxon>
        <taxon>Psychodoidea</taxon>
        <taxon>Psychodidae</taxon>
        <taxon>Phlebotomus</taxon>
        <taxon>Phlebotomus</taxon>
    </lineage>
</organism>
<dbReference type="EnsemblMetazoa" id="PPAI010754-RA">
    <property type="protein sequence ID" value="PPAI010754-PA"/>
    <property type="gene ID" value="PPAI010754"/>
</dbReference>
<dbReference type="InterPro" id="IPR001179">
    <property type="entry name" value="PPIase_FKBP_dom"/>
</dbReference>